<evidence type="ECO:0000313" key="2">
    <source>
        <dbReference type="EMBL" id="CBI07566.1"/>
    </source>
</evidence>
<reference evidence="2" key="1">
    <citation type="submission" date="2009-10" db="EMBL/GenBank/DDBJ databases">
        <title>Diversity of trophic interactions inside an arsenic-rich microbial ecosystem.</title>
        <authorList>
            <person name="Bertin P.N."/>
            <person name="Heinrich-Salmeron A."/>
            <person name="Pelletier E."/>
            <person name="Goulhen-Chollet F."/>
            <person name="Arsene-Ploetze F."/>
            <person name="Gallien S."/>
            <person name="Calteau A."/>
            <person name="Vallenet D."/>
            <person name="Casiot C."/>
            <person name="Chane-Woon-Ming B."/>
            <person name="Giloteaux L."/>
            <person name="Barakat M."/>
            <person name="Bonnefoy V."/>
            <person name="Bruneel O."/>
            <person name="Chandler M."/>
            <person name="Cleiss J."/>
            <person name="Duran R."/>
            <person name="Elbaz-Poulichet F."/>
            <person name="Fonknechten N."/>
            <person name="Lauga B."/>
            <person name="Mornico D."/>
            <person name="Ortet P."/>
            <person name="Schaeffer C."/>
            <person name="Siguier P."/>
            <person name="Alexander Thil Smith A."/>
            <person name="Van Dorsselaer A."/>
            <person name="Weissenbach J."/>
            <person name="Medigue C."/>
            <person name="Le Paslier D."/>
        </authorList>
    </citation>
    <scope>NUCLEOTIDE SEQUENCE</scope>
</reference>
<keyword evidence="1" id="KW-0812">Transmembrane</keyword>
<accession>E6QJZ9</accession>
<name>E6QJZ9_9ZZZZ</name>
<dbReference type="Pfam" id="PF09933">
    <property type="entry name" value="DUF2165"/>
    <property type="match status" value="1"/>
</dbReference>
<organism evidence="2">
    <name type="scientific">mine drainage metagenome</name>
    <dbReference type="NCBI Taxonomy" id="410659"/>
    <lineage>
        <taxon>unclassified sequences</taxon>
        <taxon>metagenomes</taxon>
        <taxon>ecological metagenomes</taxon>
    </lineage>
</organism>
<sequence>MITRLAKILLLGAVAFFYTLVVFNNLTDFDSNYQFVRHVLSMDSTFSGNRGMWRALTAPHWHVMFYASIIAWEMTTMMLCWFGAYRLWSARARSVAEFQQAKRIPLIALTLAMLMWLVAFLSVGAEWFLMWQSHTWNGQEAAFRMFVVVGIIFLSLLIPEAESAA</sequence>
<feature type="transmembrane region" description="Helical" evidence="1">
    <location>
        <begin position="7"/>
        <end position="26"/>
    </location>
</feature>
<keyword evidence="1" id="KW-1133">Transmembrane helix</keyword>
<dbReference type="AlphaFoldDB" id="E6QJZ9"/>
<feature type="transmembrane region" description="Helical" evidence="1">
    <location>
        <begin position="106"/>
        <end position="129"/>
    </location>
</feature>
<gene>
    <name evidence="2" type="ORF">CARN6_0917</name>
</gene>
<dbReference type="InterPro" id="IPR018681">
    <property type="entry name" value="DUF2165_transmembrane"/>
</dbReference>
<dbReference type="EMBL" id="CABQ01000106">
    <property type="protein sequence ID" value="CBI07566.1"/>
    <property type="molecule type" value="Genomic_DNA"/>
</dbReference>
<protein>
    <submittedName>
        <fullName evidence="2">Small integral membrane protein</fullName>
    </submittedName>
</protein>
<keyword evidence="1" id="KW-0472">Membrane</keyword>
<evidence type="ECO:0000256" key="1">
    <source>
        <dbReference type="SAM" id="Phobius"/>
    </source>
</evidence>
<proteinExistence type="predicted"/>
<comment type="caution">
    <text evidence="2">The sequence shown here is derived from an EMBL/GenBank/DDBJ whole genome shotgun (WGS) entry which is preliminary data.</text>
</comment>
<feature type="transmembrane region" description="Helical" evidence="1">
    <location>
        <begin position="63"/>
        <end position="85"/>
    </location>
</feature>
<feature type="transmembrane region" description="Helical" evidence="1">
    <location>
        <begin position="141"/>
        <end position="159"/>
    </location>
</feature>